<proteinExistence type="predicted"/>
<keyword evidence="1" id="KW-1133">Transmembrane helix</keyword>
<organism evidence="2 3">
    <name type="scientific">Carnegiea gigantea</name>
    <dbReference type="NCBI Taxonomy" id="171969"/>
    <lineage>
        <taxon>Eukaryota</taxon>
        <taxon>Viridiplantae</taxon>
        <taxon>Streptophyta</taxon>
        <taxon>Embryophyta</taxon>
        <taxon>Tracheophyta</taxon>
        <taxon>Spermatophyta</taxon>
        <taxon>Magnoliopsida</taxon>
        <taxon>eudicotyledons</taxon>
        <taxon>Gunneridae</taxon>
        <taxon>Pentapetalae</taxon>
        <taxon>Caryophyllales</taxon>
        <taxon>Cactineae</taxon>
        <taxon>Cactaceae</taxon>
        <taxon>Cactoideae</taxon>
        <taxon>Echinocereeae</taxon>
        <taxon>Carnegiea</taxon>
    </lineage>
</organism>
<reference evidence="2" key="1">
    <citation type="submission" date="2022-04" db="EMBL/GenBank/DDBJ databases">
        <title>Carnegiea gigantea Genome sequencing and assembly v2.</title>
        <authorList>
            <person name="Copetti D."/>
            <person name="Sanderson M.J."/>
            <person name="Burquez A."/>
            <person name="Wojciechowski M.F."/>
        </authorList>
    </citation>
    <scope>NUCLEOTIDE SEQUENCE</scope>
    <source>
        <strain evidence="2">SGP5-SGP5p</strain>
        <tissue evidence="2">Aerial part</tissue>
    </source>
</reference>
<accession>A0A9Q1QKI9</accession>
<evidence type="ECO:0000313" key="3">
    <source>
        <dbReference type="Proteomes" id="UP001153076"/>
    </source>
</evidence>
<evidence type="ECO:0000256" key="1">
    <source>
        <dbReference type="SAM" id="Phobius"/>
    </source>
</evidence>
<protein>
    <submittedName>
        <fullName evidence="2">Uncharacterized protein</fullName>
    </submittedName>
</protein>
<dbReference type="EMBL" id="JAKOGI010000061">
    <property type="protein sequence ID" value="KAJ8446098.1"/>
    <property type="molecule type" value="Genomic_DNA"/>
</dbReference>
<keyword evidence="1" id="KW-0812">Transmembrane</keyword>
<name>A0A9Q1QKI9_9CARY</name>
<dbReference type="OrthoDB" id="40134at2759"/>
<dbReference type="AlphaFoldDB" id="A0A9Q1QKI9"/>
<evidence type="ECO:0000313" key="2">
    <source>
        <dbReference type="EMBL" id="KAJ8446098.1"/>
    </source>
</evidence>
<comment type="caution">
    <text evidence="2">The sequence shown here is derived from an EMBL/GenBank/DDBJ whole genome shotgun (WGS) entry which is preliminary data.</text>
</comment>
<gene>
    <name evidence="2" type="ORF">Cgig2_017600</name>
</gene>
<feature type="transmembrane region" description="Helical" evidence="1">
    <location>
        <begin position="53"/>
        <end position="70"/>
    </location>
</feature>
<keyword evidence="3" id="KW-1185">Reference proteome</keyword>
<sequence>MLQGCTCIVTSLSIDAATQVVCYDEQRLSLPPTCSLLGVVTIAAMIPRVIARSLAAAAAITIAVMIPFFGDLNALKGAFGFLPLDFAMRVVLFNFTFKPSEHSLKFWLYLTIPLPLSCVSLDLWLLLGKLFLMPKLIDCLLMFEFHIVIYHSVVRLRRLGILL</sequence>
<feature type="transmembrane region" description="Helical" evidence="1">
    <location>
        <begin position="107"/>
        <end position="127"/>
    </location>
</feature>
<dbReference type="Proteomes" id="UP001153076">
    <property type="component" value="Unassembled WGS sequence"/>
</dbReference>
<keyword evidence="1" id="KW-0472">Membrane</keyword>